<organism evidence="1 2">
    <name type="scientific">Arctium lappa</name>
    <name type="common">Greater burdock</name>
    <name type="synonym">Lappa major</name>
    <dbReference type="NCBI Taxonomy" id="4217"/>
    <lineage>
        <taxon>Eukaryota</taxon>
        <taxon>Viridiplantae</taxon>
        <taxon>Streptophyta</taxon>
        <taxon>Embryophyta</taxon>
        <taxon>Tracheophyta</taxon>
        <taxon>Spermatophyta</taxon>
        <taxon>Magnoliopsida</taxon>
        <taxon>eudicotyledons</taxon>
        <taxon>Gunneridae</taxon>
        <taxon>Pentapetalae</taxon>
        <taxon>asterids</taxon>
        <taxon>campanulids</taxon>
        <taxon>Asterales</taxon>
        <taxon>Asteraceae</taxon>
        <taxon>Carduoideae</taxon>
        <taxon>Cardueae</taxon>
        <taxon>Arctiinae</taxon>
        <taxon>Arctium</taxon>
    </lineage>
</organism>
<reference evidence="1 2" key="2">
    <citation type="journal article" date="2022" name="Mol. Ecol. Resour.">
        <title>The genomes of chicory, endive, great burdock and yacon provide insights into Asteraceae paleo-polyploidization history and plant inulin production.</title>
        <authorList>
            <person name="Fan W."/>
            <person name="Wang S."/>
            <person name="Wang H."/>
            <person name="Wang A."/>
            <person name="Jiang F."/>
            <person name="Liu H."/>
            <person name="Zhao H."/>
            <person name="Xu D."/>
            <person name="Zhang Y."/>
        </authorList>
    </citation>
    <scope>NUCLEOTIDE SEQUENCE [LARGE SCALE GENOMIC DNA]</scope>
    <source>
        <strain evidence="2">cv. Niubang</strain>
    </source>
</reference>
<name>A0ACB8XI08_ARCLA</name>
<proteinExistence type="predicted"/>
<evidence type="ECO:0000313" key="2">
    <source>
        <dbReference type="Proteomes" id="UP001055879"/>
    </source>
</evidence>
<evidence type="ECO:0000313" key="1">
    <source>
        <dbReference type="EMBL" id="KAI3667298.1"/>
    </source>
</evidence>
<comment type="caution">
    <text evidence="1">The sequence shown here is derived from an EMBL/GenBank/DDBJ whole genome shotgun (WGS) entry which is preliminary data.</text>
</comment>
<dbReference type="EMBL" id="CM042063">
    <property type="protein sequence ID" value="KAI3667298.1"/>
    <property type="molecule type" value="Genomic_DNA"/>
</dbReference>
<gene>
    <name evidence="1" type="ORF">L6452_42350</name>
</gene>
<reference evidence="2" key="1">
    <citation type="journal article" date="2022" name="Mol. Ecol. Resour.">
        <title>The genomes of chicory, endive, great burdock and yacon provide insights into Asteraceae palaeo-polyploidization history and plant inulin production.</title>
        <authorList>
            <person name="Fan W."/>
            <person name="Wang S."/>
            <person name="Wang H."/>
            <person name="Wang A."/>
            <person name="Jiang F."/>
            <person name="Liu H."/>
            <person name="Zhao H."/>
            <person name="Xu D."/>
            <person name="Zhang Y."/>
        </authorList>
    </citation>
    <scope>NUCLEOTIDE SEQUENCE [LARGE SCALE GENOMIC DNA]</scope>
    <source>
        <strain evidence="2">cv. Niubang</strain>
    </source>
</reference>
<sequence length="314" mass="35917">MDDFDPFYGDGIDLGLGEGMDVEEDENNEDSMEEYENNLEAMKVEESDSMVEVLVDKGNMIDDVELMYFTVLQLMYFTASQLHNFCIMYFTVSNHRDSANIFRKSKVSSFLFFNFPDHWEVSEMWRAFKKRAEYRNAVFGGKEVKTKLEAVEKIKQETIGEWRIEENDKKWLRMSLIGRGSVEEDVEISEAGIEKESPAKAVEKPQGVEDHADSVFKMIGGRSKKSTATKAAHVQEVVSKTGPEEVKSREAQILEVIVEINKRNLEEGTVKSAYPYVLHSNNFEAQLRVNTENNPAYVENLEDLVGNDVDVVFL</sequence>
<accession>A0ACB8XI08</accession>
<keyword evidence="2" id="KW-1185">Reference proteome</keyword>
<protein>
    <submittedName>
        <fullName evidence="1">Uncharacterized protein</fullName>
    </submittedName>
</protein>
<dbReference type="Proteomes" id="UP001055879">
    <property type="component" value="Linkage Group LG17"/>
</dbReference>